<reference evidence="1" key="1">
    <citation type="submission" date="2021-02" db="EMBL/GenBank/DDBJ databases">
        <authorList>
            <person name="Nowell W R."/>
        </authorList>
    </citation>
    <scope>NUCLEOTIDE SEQUENCE</scope>
</reference>
<accession>A0A815JJU2</accession>
<dbReference type="AlphaFoldDB" id="A0A815JJU2"/>
<dbReference type="EMBL" id="CAJNON010000806">
    <property type="protein sequence ID" value="CAF1382136.1"/>
    <property type="molecule type" value="Genomic_DNA"/>
</dbReference>
<comment type="caution">
    <text evidence="1">The sequence shown here is derived from an EMBL/GenBank/DDBJ whole genome shotgun (WGS) entry which is preliminary data.</text>
</comment>
<dbReference type="Proteomes" id="UP000663891">
    <property type="component" value="Unassembled WGS sequence"/>
</dbReference>
<protein>
    <submittedName>
        <fullName evidence="1">Uncharacterized protein</fullName>
    </submittedName>
</protein>
<organism evidence="1 3">
    <name type="scientific">Adineta steineri</name>
    <dbReference type="NCBI Taxonomy" id="433720"/>
    <lineage>
        <taxon>Eukaryota</taxon>
        <taxon>Metazoa</taxon>
        <taxon>Spiralia</taxon>
        <taxon>Gnathifera</taxon>
        <taxon>Rotifera</taxon>
        <taxon>Eurotatoria</taxon>
        <taxon>Bdelloidea</taxon>
        <taxon>Adinetida</taxon>
        <taxon>Adinetidae</taxon>
        <taxon>Adineta</taxon>
    </lineage>
</organism>
<dbReference type="OrthoDB" id="10020289at2759"/>
<proteinExistence type="predicted"/>
<name>A0A815JJU2_9BILA</name>
<evidence type="ECO:0000313" key="1">
    <source>
        <dbReference type="EMBL" id="CAF1382136.1"/>
    </source>
</evidence>
<evidence type="ECO:0000313" key="3">
    <source>
        <dbReference type="Proteomes" id="UP000663891"/>
    </source>
</evidence>
<gene>
    <name evidence="2" type="ORF">OKA104_LOCUS22244</name>
    <name evidence="1" type="ORF">VCS650_LOCUS35464</name>
</gene>
<dbReference type="Proteomes" id="UP000663881">
    <property type="component" value="Unassembled WGS sequence"/>
</dbReference>
<evidence type="ECO:0000313" key="2">
    <source>
        <dbReference type="EMBL" id="CAF3864772.1"/>
    </source>
</evidence>
<sequence length="573" mass="65454">MNFNTIDLNQAEKAVASFTTDDNEQKYQPKTLVLHNEARRNYLPLFPTISFSQNNHLLLANVPVTHIGPSEIARRQHGANTVDAITLMNNYKYSDHDGFSLSERDAEELSKRLQIGKSIITFNATQIRSICYYFLELYKSFRKNILLQNDIALEEFTLNSKQMVVLLEFYLQLDVDLFYMKTCSFRGAEPHAITKGLFCGNDEPHAGYAMSPCVNPFCPCCHPSRMDDRTQNQLRPVADFATSSMHQFLNGYTTYLNCPVTCRTSNVIYTMTCPCGHYDYVDSTAKTLVDAIIYHRKHGNRIIHEMLTGISRSSHPFYDRNFDETKMADKMRLYQHSARCPTALHLFLDCNPNYWCFVPMLKHEARAENIAYVRQATGSSSSSFHTTMGAQLSHLSATSRIHRNSRVIPYLHDVPRSPSTSYEFSAEQSQKQCLFFEELLSFSSAIDHLPYSTVNLYKIAIIAVLPDDCSITLRYIIETLFVIHGETKLNMICPIGGDPEQRYGRPYDPIWCVNLHQPSVCTLTKSTTSMVLTQASMTTEEMIGFENKSISDHIHNNLHVIILLIYDDDDDDD</sequence>
<dbReference type="EMBL" id="CAJOAY010001608">
    <property type="protein sequence ID" value="CAF3864772.1"/>
    <property type="molecule type" value="Genomic_DNA"/>
</dbReference>